<feature type="domain" description="RNase H type-1" evidence="2">
    <location>
        <begin position="1146"/>
        <end position="1291"/>
    </location>
</feature>
<proteinExistence type="predicted"/>
<keyword evidence="4" id="KW-1185">Reference proteome</keyword>
<feature type="region of interest" description="Disordered" evidence="1">
    <location>
        <begin position="1014"/>
        <end position="1051"/>
    </location>
</feature>
<dbReference type="SUPFAM" id="SSF53098">
    <property type="entry name" value="Ribonuclease H-like"/>
    <property type="match status" value="1"/>
</dbReference>
<sequence>MSTASFMKACSQAPSTDAIKTMQVKIKNPLRQVFDAEDKVYQFQEVYEFFRKRIVEVLQKEGRLLPNSVNIAGDPLEEVFGTSILPFGMILSCLYAQVEPVDRTDLKGSRKLECGDPDESDDCMPTPRKQRRADSPEESNSDVESVYSVQGYVTELCKNSDYYSSSSEYETMDEFEVRVHREGDVGIEYEVQSSSNDSYLHDEDSDSSSGVEEAVVVAAAALCGDDCSELDFFADSSDFLSTETLVSSSDAEMPPDDWKCMDCGSSTQKPFFRYCSKCWQERKEMLGRPPRRKKKRRKSGRSRLNVQSQTENGDDPSSSQMSASSIAGSSSVSSVSSSFPGMCITCVIRLMAAEAPHQQERKKKPPGQVVQPQPVPSVKSFLDNVAGFIHEMTPLQVALDTKEVVRWVRFESLEDAPGTLLLILGYNTGVQVWAVGKTGEAVEVLSWKQGSVRLLHILPEPSQKREDSYVSQRPLMVLCDSSTANGPPYSTLTFLSLKTGDQVKTIQCKAGVTEILADHRAVVVTCLSYILVLDASSLEQLFQIDSCYPALNPVALGSRWLVYPDRKLIMPLHSDGGVSSDAQSYTASVISAAKTLTKSLKGVSTSDPQWEVGVLTVVDLANAERGEWCLHAESRGIVAHFRAHSHHPVVAMNFDNSGNLLLTADKPGNVFNVFRIHAHPLGSSMAAVQHLYCLHRGDTTARVQQMTFSSDARWVAVSTLRGTTHLFPITPYGGPVTTRTHLSRGVVNRLSSFHRSAGLDEGFKNGFVCIGGTRGDPTAPRFPHPTVVMPLAQLRHGGFAVPPSTEETNCVRIAAKFTSGRPQLVQPFTSKKASETLYVLTCHGLLFRYCLEPQASSSSGGSGERVLEESPLEVNVKAEVQWKLLPPLSSLELHPPLYAGNPLLHMGNPQGFLGTSARLTSTQTTPGSHPPAWLSMVEIATYQEPHRRLWMGPQFTFHPLDQATPTTGSRGLMMQRPIHGEGDGERRKLVEIYGAQRKGTPKEASENKIEENLAEAMEDTSLPVMSDTDNPRMEEEPPSQARLKGKKGKREECREQIQGFPGAKFKKFSTRSEAQRFVDACRADPSRWPVDPNKTPKSKNLRSPHRDLLLLAALHNDIDVYEDLQASPELINKAKTVDKASFETNPDGSVVVYTDGACSKNGYVGSKAGIGVYFGPDNPLNVSARVQGRQTNNNAEIQAAFHAVTLAKAAGFEAVEIRTDSQFMISCMTDWLNKWLGNNWKTAHGEEVKNRHELTALLEASQGIRVNYTHIPGHSGIPGNEEADRLSRECL</sequence>
<dbReference type="InterPro" id="IPR036443">
    <property type="entry name" value="Znf_RanBP2_sf"/>
</dbReference>
<dbReference type="EMBL" id="LR901496">
    <property type="protein sequence ID" value="CAD7248756.1"/>
    <property type="molecule type" value="Genomic_DNA"/>
</dbReference>
<accession>A0A7R8XEB7</accession>
<dbReference type="GO" id="GO:0005737">
    <property type="term" value="C:cytoplasm"/>
    <property type="evidence" value="ECO:0007669"/>
    <property type="project" value="TreeGrafter"/>
</dbReference>
<feature type="compositionally biased region" description="Basic and acidic residues" evidence="1">
    <location>
        <begin position="1282"/>
        <end position="1291"/>
    </location>
</feature>
<dbReference type="PANTHER" id="PTHR13268:SF0">
    <property type="entry name" value="BCAS3 MICROTUBULE ASSOCIATED CELL MIGRATION FACTOR"/>
    <property type="match status" value="1"/>
</dbReference>
<evidence type="ECO:0000313" key="4">
    <source>
        <dbReference type="Proteomes" id="UP000677054"/>
    </source>
</evidence>
<dbReference type="PROSITE" id="PS50879">
    <property type="entry name" value="RNASE_H_1"/>
    <property type="match status" value="1"/>
</dbReference>
<reference evidence="3" key="1">
    <citation type="submission" date="2020-11" db="EMBL/GenBank/DDBJ databases">
        <authorList>
            <person name="Tran Van P."/>
        </authorList>
    </citation>
    <scope>NUCLEOTIDE SEQUENCE</scope>
</reference>
<dbReference type="InterPro" id="IPR048382">
    <property type="entry name" value="BCAS3_WD40"/>
</dbReference>
<dbReference type="InterPro" id="IPR015943">
    <property type="entry name" value="WD40/YVTN_repeat-like_dom_sf"/>
</dbReference>
<dbReference type="InterPro" id="IPR002156">
    <property type="entry name" value="RNaseH_domain"/>
</dbReference>
<dbReference type="Pfam" id="PF00075">
    <property type="entry name" value="RNase_H"/>
    <property type="match status" value="1"/>
</dbReference>
<feature type="compositionally biased region" description="Basic residues" evidence="1">
    <location>
        <begin position="289"/>
        <end position="301"/>
    </location>
</feature>
<dbReference type="GO" id="GO:0042594">
    <property type="term" value="P:response to starvation"/>
    <property type="evidence" value="ECO:0007669"/>
    <property type="project" value="TreeGrafter"/>
</dbReference>
<name>A0A7R8XEB7_9CRUS</name>
<dbReference type="GO" id="GO:0003676">
    <property type="term" value="F:nucleic acid binding"/>
    <property type="evidence" value="ECO:0007669"/>
    <property type="project" value="InterPro"/>
</dbReference>
<dbReference type="Pfam" id="PF21034">
    <property type="entry name" value="BCAS3_WD40"/>
    <property type="match status" value="2"/>
</dbReference>
<dbReference type="Gene3D" id="2.30.30.380">
    <property type="entry name" value="Zn-finger domain of Sec23/24"/>
    <property type="match status" value="1"/>
</dbReference>
<feature type="region of interest" description="Disordered" evidence="1">
    <location>
        <begin position="1272"/>
        <end position="1291"/>
    </location>
</feature>
<dbReference type="InterPro" id="IPR012337">
    <property type="entry name" value="RNaseH-like_sf"/>
</dbReference>
<dbReference type="Gene3D" id="2.130.10.10">
    <property type="entry name" value="YVTN repeat-like/Quinoprotein amine dehydrogenase"/>
    <property type="match status" value="1"/>
</dbReference>
<dbReference type="Pfam" id="PF01693">
    <property type="entry name" value="Cauli_VI"/>
    <property type="match status" value="1"/>
</dbReference>
<feature type="region of interest" description="Disordered" evidence="1">
    <location>
        <begin position="108"/>
        <end position="145"/>
    </location>
</feature>
<evidence type="ECO:0000313" key="3">
    <source>
        <dbReference type="EMBL" id="CAD7248756.1"/>
    </source>
</evidence>
<dbReference type="Gene3D" id="3.30.420.10">
    <property type="entry name" value="Ribonuclease H-like superfamily/Ribonuclease H"/>
    <property type="match status" value="1"/>
</dbReference>
<dbReference type="Gene3D" id="3.40.970.10">
    <property type="entry name" value="Ribonuclease H1, N-terminal domain"/>
    <property type="match status" value="1"/>
</dbReference>
<feature type="region of interest" description="Disordered" evidence="1">
    <location>
        <begin position="286"/>
        <end position="325"/>
    </location>
</feature>
<dbReference type="EMBL" id="CAJPEV010001979">
    <property type="protein sequence ID" value="CAG0895170.1"/>
    <property type="molecule type" value="Genomic_DNA"/>
</dbReference>
<protein>
    <recommendedName>
        <fullName evidence="2">RNase H type-1 domain-containing protein</fullName>
    </recommendedName>
</protein>
<dbReference type="GO" id="GO:0006914">
    <property type="term" value="P:autophagy"/>
    <property type="evidence" value="ECO:0007669"/>
    <property type="project" value="InterPro"/>
</dbReference>
<dbReference type="GO" id="GO:0004523">
    <property type="term" value="F:RNA-DNA hybrid ribonuclease activity"/>
    <property type="evidence" value="ECO:0007669"/>
    <property type="project" value="InterPro"/>
</dbReference>
<evidence type="ECO:0000259" key="2">
    <source>
        <dbReference type="PROSITE" id="PS50879"/>
    </source>
</evidence>
<dbReference type="PANTHER" id="PTHR13268">
    <property type="entry name" value="BREAST CARCINOMA AMPLIFIED SEQUENCE 3"/>
    <property type="match status" value="1"/>
</dbReference>
<dbReference type="InterPro" id="IPR045142">
    <property type="entry name" value="BCAS3-like"/>
</dbReference>
<dbReference type="InterPro" id="IPR011320">
    <property type="entry name" value="RNase_H1_N"/>
</dbReference>
<dbReference type="SUPFAM" id="SSF90209">
    <property type="entry name" value="Ran binding protein zinc finger-like"/>
    <property type="match status" value="1"/>
</dbReference>
<dbReference type="CDD" id="cd09280">
    <property type="entry name" value="RNase_HI_eukaryote_like"/>
    <property type="match status" value="1"/>
</dbReference>
<dbReference type="InterPro" id="IPR036397">
    <property type="entry name" value="RNaseH_sf"/>
</dbReference>
<evidence type="ECO:0000256" key="1">
    <source>
        <dbReference type="SAM" id="MobiDB-lite"/>
    </source>
</evidence>
<dbReference type="SUPFAM" id="SSF50978">
    <property type="entry name" value="WD40 repeat-like"/>
    <property type="match status" value="1"/>
</dbReference>
<dbReference type="Proteomes" id="UP000677054">
    <property type="component" value="Unassembled WGS sequence"/>
</dbReference>
<dbReference type="OrthoDB" id="25778at2759"/>
<organism evidence="3">
    <name type="scientific">Darwinula stevensoni</name>
    <dbReference type="NCBI Taxonomy" id="69355"/>
    <lineage>
        <taxon>Eukaryota</taxon>
        <taxon>Metazoa</taxon>
        <taxon>Ecdysozoa</taxon>
        <taxon>Arthropoda</taxon>
        <taxon>Crustacea</taxon>
        <taxon>Oligostraca</taxon>
        <taxon>Ostracoda</taxon>
        <taxon>Podocopa</taxon>
        <taxon>Podocopida</taxon>
        <taxon>Darwinulocopina</taxon>
        <taxon>Darwinuloidea</taxon>
        <taxon>Darwinulidae</taxon>
        <taxon>Darwinula</taxon>
    </lineage>
</organism>
<gene>
    <name evidence="3" type="ORF">DSTB1V02_LOCUS8565</name>
</gene>
<dbReference type="InterPro" id="IPR036322">
    <property type="entry name" value="WD40_repeat_dom_sf"/>
</dbReference>
<dbReference type="InterPro" id="IPR037056">
    <property type="entry name" value="RNase_H1_N_sf"/>
</dbReference>